<protein>
    <submittedName>
        <fullName evidence="2">Uncharacterized protein</fullName>
    </submittedName>
</protein>
<name>A0ABN9G8X3_9NEOB</name>
<evidence type="ECO:0000313" key="3">
    <source>
        <dbReference type="Proteomes" id="UP001162483"/>
    </source>
</evidence>
<sequence>MRLFFTFAAAPEYTAHQVTGSPKSQDSAASPAMGKLRPGRPFNPARGAWQTLAVRM</sequence>
<comment type="caution">
    <text evidence="2">The sequence shown here is derived from an EMBL/GenBank/DDBJ whole genome shotgun (WGS) entry which is preliminary data.</text>
</comment>
<feature type="compositionally biased region" description="Polar residues" evidence="1">
    <location>
        <begin position="16"/>
        <end position="28"/>
    </location>
</feature>
<evidence type="ECO:0000313" key="2">
    <source>
        <dbReference type="EMBL" id="CAI9605845.1"/>
    </source>
</evidence>
<accession>A0ABN9G8X3</accession>
<gene>
    <name evidence="2" type="ORF">SPARVUS_LOCUS13676196</name>
</gene>
<organism evidence="2 3">
    <name type="scientific">Staurois parvus</name>
    <dbReference type="NCBI Taxonomy" id="386267"/>
    <lineage>
        <taxon>Eukaryota</taxon>
        <taxon>Metazoa</taxon>
        <taxon>Chordata</taxon>
        <taxon>Craniata</taxon>
        <taxon>Vertebrata</taxon>
        <taxon>Euteleostomi</taxon>
        <taxon>Amphibia</taxon>
        <taxon>Batrachia</taxon>
        <taxon>Anura</taxon>
        <taxon>Neobatrachia</taxon>
        <taxon>Ranoidea</taxon>
        <taxon>Ranidae</taxon>
        <taxon>Staurois</taxon>
    </lineage>
</organism>
<reference evidence="2" key="1">
    <citation type="submission" date="2023-05" db="EMBL/GenBank/DDBJ databases">
        <authorList>
            <person name="Stuckert A."/>
        </authorList>
    </citation>
    <scope>NUCLEOTIDE SEQUENCE</scope>
</reference>
<feature type="region of interest" description="Disordered" evidence="1">
    <location>
        <begin position="16"/>
        <end position="44"/>
    </location>
</feature>
<dbReference type="Proteomes" id="UP001162483">
    <property type="component" value="Unassembled WGS sequence"/>
</dbReference>
<keyword evidence="3" id="KW-1185">Reference proteome</keyword>
<dbReference type="EMBL" id="CATNWA010018193">
    <property type="protein sequence ID" value="CAI9605845.1"/>
    <property type="molecule type" value="Genomic_DNA"/>
</dbReference>
<proteinExistence type="predicted"/>
<evidence type="ECO:0000256" key="1">
    <source>
        <dbReference type="SAM" id="MobiDB-lite"/>
    </source>
</evidence>